<accession>A0A381XLW4</accession>
<proteinExistence type="predicted"/>
<gene>
    <name evidence="1" type="ORF">METZ01_LOCUS118444</name>
</gene>
<dbReference type="EMBL" id="UINC01015603">
    <property type="protein sequence ID" value="SVA65590.1"/>
    <property type="molecule type" value="Genomic_DNA"/>
</dbReference>
<dbReference type="AlphaFoldDB" id="A0A381XLW4"/>
<reference evidence="1" key="1">
    <citation type="submission" date="2018-05" db="EMBL/GenBank/DDBJ databases">
        <authorList>
            <person name="Lanie J.A."/>
            <person name="Ng W.-L."/>
            <person name="Kazmierczak K.M."/>
            <person name="Andrzejewski T.M."/>
            <person name="Davidsen T.M."/>
            <person name="Wayne K.J."/>
            <person name="Tettelin H."/>
            <person name="Glass J.I."/>
            <person name="Rusch D."/>
            <person name="Podicherti R."/>
            <person name="Tsui H.-C.T."/>
            <person name="Winkler M.E."/>
        </authorList>
    </citation>
    <scope>NUCLEOTIDE SEQUENCE</scope>
</reference>
<evidence type="ECO:0000313" key="1">
    <source>
        <dbReference type="EMBL" id="SVA65590.1"/>
    </source>
</evidence>
<protein>
    <submittedName>
        <fullName evidence="1">Uncharacterized protein</fullName>
    </submittedName>
</protein>
<sequence>MFDSDRQSADITLCIFPHLREFIAVDARETRPNGPAVLTLSISNILGEDFYSTVERDFSKLIRRKDIGFLELMGIPQQVEAVVRSSSLQRIIAELGINVTADSNDANGTVGVLFFAGSLLEFENSQLSEATVKLFGEKLPTEMLDQLNEQLSELIGKERSALQMATRQDLSGLISGSSAAYVTIWENSGN</sequence>
<organism evidence="1">
    <name type="scientific">marine metagenome</name>
    <dbReference type="NCBI Taxonomy" id="408172"/>
    <lineage>
        <taxon>unclassified sequences</taxon>
        <taxon>metagenomes</taxon>
        <taxon>ecological metagenomes</taxon>
    </lineage>
</organism>
<name>A0A381XLW4_9ZZZZ</name>